<keyword evidence="4 8" id="KW-0732">Signal</keyword>
<dbReference type="PROSITE" id="PS01037">
    <property type="entry name" value="SBP_BACTERIAL_1"/>
    <property type="match status" value="1"/>
</dbReference>
<evidence type="ECO:0000313" key="9">
    <source>
        <dbReference type="EMBL" id="MBP1040483.1"/>
    </source>
</evidence>
<dbReference type="Proteomes" id="UP000674938">
    <property type="component" value="Unassembled WGS sequence"/>
</dbReference>
<dbReference type="PANTHER" id="PTHR43649:SF33">
    <property type="entry name" value="POLYGALACTURONAN_RHAMNOGALACTURONAN-BINDING PROTEIN YTCQ"/>
    <property type="match status" value="1"/>
</dbReference>
<reference evidence="9" key="1">
    <citation type="submission" date="2020-12" db="EMBL/GenBank/DDBJ databases">
        <title>Vagococcus allomyrinae sp. nov. and Enterococcus lavae sp. nov., isolated from the larvae of Allomyrina dichotoma.</title>
        <authorList>
            <person name="Lee S.D."/>
        </authorList>
    </citation>
    <scope>NUCLEOTIDE SEQUENCE</scope>
    <source>
        <strain evidence="9">BWB3-3</strain>
    </source>
</reference>
<keyword evidence="3" id="KW-1003">Cell membrane</keyword>
<organism evidence="9 10">
    <name type="scientific">Vagococcus allomyrinae</name>
    <dbReference type="NCBI Taxonomy" id="2794353"/>
    <lineage>
        <taxon>Bacteria</taxon>
        <taxon>Bacillati</taxon>
        <taxon>Bacillota</taxon>
        <taxon>Bacilli</taxon>
        <taxon>Lactobacillales</taxon>
        <taxon>Enterococcaceae</taxon>
        <taxon>Vagococcus</taxon>
    </lineage>
</organism>
<feature type="signal peptide" evidence="8">
    <location>
        <begin position="1"/>
        <end position="19"/>
    </location>
</feature>
<dbReference type="Gene3D" id="3.40.190.10">
    <property type="entry name" value="Periplasmic binding protein-like II"/>
    <property type="match status" value="2"/>
</dbReference>
<evidence type="ECO:0000256" key="3">
    <source>
        <dbReference type="ARBA" id="ARBA00022475"/>
    </source>
</evidence>
<keyword evidence="7" id="KW-0449">Lipoprotein</keyword>
<sequence>MNKKVWLLICLLSVTAMMAACGKKESDQVEIEFFQTKSEAIPTFRKLIAKFQEEHPDIKVIESYPPDAETVLRTRVFKRQMPEVIGIGGSYLFSELIGAEQLKNFDDSDLAAKSQEGYVQILKDVGMTDQLYGLPFVANASGVLYNQDLFEKYQIAVPKTWDEFMAAAETFQSSEVDPFYFTIKDAWTTLGAMNPIVANTQGDDFFEKRRNKETTFVEGYQEAADKLSQLFPFIQKNGYGQGYGDGNLAFANGQSAMYLQGIWAIPEIKKANPDIKIGVFAMPVNNEPDNNRLVSGVDLMLAQSAEITDKQKAAAADELIEFLYQEENVALYLEEQDAIPAIKGMEIQNENLLPLAPYIQNNQVVDFADHLIPSGVAFDSQVQTYVINQDQRAFLETMDREWVKVMNRKE</sequence>
<evidence type="ECO:0000256" key="1">
    <source>
        <dbReference type="ARBA" id="ARBA00008520"/>
    </source>
</evidence>
<gene>
    <name evidence="9" type="ORF">I6N95_05665</name>
</gene>
<evidence type="ECO:0000256" key="4">
    <source>
        <dbReference type="ARBA" id="ARBA00022729"/>
    </source>
</evidence>
<protein>
    <submittedName>
        <fullName evidence="9">Extracellular solute-binding protein</fullName>
    </submittedName>
</protein>
<proteinExistence type="inferred from homology"/>
<dbReference type="InterPro" id="IPR006061">
    <property type="entry name" value="SBP_1_CS"/>
</dbReference>
<dbReference type="PROSITE" id="PS51257">
    <property type="entry name" value="PROKAR_LIPOPROTEIN"/>
    <property type="match status" value="1"/>
</dbReference>
<comment type="similarity">
    <text evidence="1">Belongs to the bacterial solute-binding protein 1 family.</text>
</comment>
<dbReference type="SUPFAM" id="SSF53850">
    <property type="entry name" value="Periplasmic binding protein-like II"/>
    <property type="match status" value="1"/>
</dbReference>
<dbReference type="GO" id="GO:0055085">
    <property type="term" value="P:transmembrane transport"/>
    <property type="evidence" value="ECO:0007669"/>
    <property type="project" value="InterPro"/>
</dbReference>
<evidence type="ECO:0000313" key="10">
    <source>
        <dbReference type="Proteomes" id="UP000674938"/>
    </source>
</evidence>
<dbReference type="AlphaFoldDB" id="A0A940SVM6"/>
<keyword evidence="6" id="KW-0564">Palmitate</keyword>
<evidence type="ECO:0000256" key="5">
    <source>
        <dbReference type="ARBA" id="ARBA00023136"/>
    </source>
</evidence>
<evidence type="ECO:0000256" key="2">
    <source>
        <dbReference type="ARBA" id="ARBA00022448"/>
    </source>
</evidence>
<dbReference type="EMBL" id="JAEEGA010000003">
    <property type="protein sequence ID" value="MBP1040483.1"/>
    <property type="molecule type" value="Genomic_DNA"/>
</dbReference>
<comment type="caution">
    <text evidence="9">The sequence shown here is derived from an EMBL/GenBank/DDBJ whole genome shotgun (WGS) entry which is preliminary data.</text>
</comment>
<evidence type="ECO:0000256" key="7">
    <source>
        <dbReference type="ARBA" id="ARBA00023288"/>
    </source>
</evidence>
<dbReference type="InterPro" id="IPR050490">
    <property type="entry name" value="Bact_solute-bd_prot1"/>
</dbReference>
<evidence type="ECO:0000256" key="6">
    <source>
        <dbReference type="ARBA" id="ARBA00023139"/>
    </source>
</evidence>
<evidence type="ECO:0000256" key="8">
    <source>
        <dbReference type="SAM" id="SignalP"/>
    </source>
</evidence>
<keyword evidence="5" id="KW-0472">Membrane</keyword>
<dbReference type="InterPro" id="IPR006059">
    <property type="entry name" value="SBP"/>
</dbReference>
<accession>A0A940SVM6</accession>
<dbReference type="PANTHER" id="PTHR43649">
    <property type="entry name" value="ARABINOSE-BINDING PROTEIN-RELATED"/>
    <property type="match status" value="1"/>
</dbReference>
<keyword evidence="2" id="KW-0813">Transport</keyword>
<dbReference type="RefSeq" id="WP_209525495.1">
    <property type="nucleotide sequence ID" value="NZ_JAEEGA010000003.1"/>
</dbReference>
<keyword evidence="10" id="KW-1185">Reference proteome</keyword>
<feature type="chain" id="PRO_5039028685" evidence="8">
    <location>
        <begin position="20"/>
        <end position="410"/>
    </location>
</feature>
<name>A0A940SVM6_9ENTE</name>
<dbReference type="Pfam" id="PF13416">
    <property type="entry name" value="SBP_bac_8"/>
    <property type="match status" value="1"/>
</dbReference>